<keyword evidence="2" id="KW-1133">Transmembrane helix</keyword>
<feature type="transmembrane region" description="Helical" evidence="2">
    <location>
        <begin position="123"/>
        <end position="141"/>
    </location>
</feature>
<organism evidence="3 4">
    <name type="scientific">Roseisolibacter agri</name>
    <dbReference type="NCBI Taxonomy" id="2014610"/>
    <lineage>
        <taxon>Bacteria</taxon>
        <taxon>Pseudomonadati</taxon>
        <taxon>Gemmatimonadota</taxon>
        <taxon>Gemmatimonadia</taxon>
        <taxon>Gemmatimonadales</taxon>
        <taxon>Gemmatimonadaceae</taxon>
        <taxon>Roseisolibacter</taxon>
    </lineage>
</organism>
<evidence type="ECO:0000256" key="2">
    <source>
        <dbReference type="SAM" id="Phobius"/>
    </source>
</evidence>
<comment type="caution">
    <text evidence="3">The sequence shown here is derived from an EMBL/GenBank/DDBJ whole genome shotgun (WGS) entry which is preliminary data.</text>
</comment>
<dbReference type="AlphaFoldDB" id="A0AA37Q805"/>
<evidence type="ECO:0000313" key="4">
    <source>
        <dbReference type="Proteomes" id="UP001161325"/>
    </source>
</evidence>
<name>A0AA37Q805_9BACT</name>
<keyword evidence="4" id="KW-1185">Reference proteome</keyword>
<reference evidence="3" key="1">
    <citation type="submission" date="2022-08" db="EMBL/GenBank/DDBJ databases">
        <title>Draft genome sequencing of Roseisolibacter agri AW1220.</title>
        <authorList>
            <person name="Tobiishi Y."/>
            <person name="Tonouchi A."/>
        </authorList>
    </citation>
    <scope>NUCLEOTIDE SEQUENCE</scope>
    <source>
        <strain evidence="3">AW1220</strain>
    </source>
</reference>
<dbReference type="EMBL" id="BRXS01000008">
    <property type="protein sequence ID" value="GLC28279.1"/>
    <property type="molecule type" value="Genomic_DNA"/>
</dbReference>
<accession>A0AA37Q805</accession>
<evidence type="ECO:0000313" key="3">
    <source>
        <dbReference type="EMBL" id="GLC28279.1"/>
    </source>
</evidence>
<gene>
    <name evidence="3" type="ORF">rosag_47920</name>
</gene>
<keyword evidence="2" id="KW-0812">Transmembrane</keyword>
<evidence type="ECO:0000256" key="1">
    <source>
        <dbReference type="SAM" id="MobiDB-lite"/>
    </source>
</evidence>
<feature type="transmembrane region" description="Helical" evidence="2">
    <location>
        <begin position="89"/>
        <end position="117"/>
    </location>
</feature>
<protein>
    <submittedName>
        <fullName evidence="3">Uncharacterized protein</fullName>
    </submittedName>
</protein>
<proteinExistence type="predicted"/>
<dbReference type="Proteomes" id="UP001161325">
    <property type="component" value="Unassembled WGS sequence"/>
</dbReference>
<sequence length="244" mass="25415">MLRGPPGTLRARYPSLRRPAPRPRRPARGAGPADRLHRLGGREQRRISGLPVAEGLSVALRSAMSASADLPSPLSPAPSREPITLLDAALLLAHMIAGAAGSAAGATIMAGGLWLAGRDELDGLVLILLLPAALLGCAVIVGAARQGATLIASASHLKARCLCYVLGALPVYLAPAGFGLWWIEGRWRACNPPGSMHIRSCDDFTSAETLRTASAVAAAVGIMVWLVLVAGPCFRAMRRVEEGS</sequence>
<feature type="transmembrane region" description="Helical" evidence="2">
    <location>
        <begin position="213"/>
        <end position="234"/>
    </location>
</feature>
<feature type="region of interest" description="Disordered" evidence="1">
    <location>
        <begin position="1"/>
        <end position="41"/>
    </location>
</feature>
<feature type="transmembrane region" description="Helical" evidence="2">
    <location>
        <begin position="162"/>
        <end position="183"/>
    </location>
</feature>
<keyword evidence="2" id="KW-0472">Membrane</keyword>